<dbReference type="Gene3D" id="3.30.470.20">
    <property type="entry name" value="ATP-grasp fold, B domain"/>
    <property type="match status" value="1"/>
</dbReference>
<sequence>MMNFLRRRLSDSNFMANLPNGYMMDLQRPDNSQQPPPSTSSQAQSGGSRGGSGGSSPTPIQGMGPQTSPSTEQRRPQPTAQTPTGSGFLSSLSNAVRQTTAAAAGLVEHTAGTVSGSSSRKFKTVLVIDDQQTDWFDAFCCAGVQVEFSEINLAAYVEGDCTVDVQAFRSGTKISKTFKPDFVLIRQHPYSMAGGEDYRSLLIGLQYGGIPSVNSLPAAYSFCCKPWVFSHLIQISKRLGPDKFPLIEQTFYPNHREMLTTANFPVVVKIGHAHSGLGKVKVENHYDFQDVAGIVALAQTYATAEPYIVGKYDIRVQKIGSNYKAYMRTSISGSWKANSGSSMLEQIAMTDKYRLWIDACSELFGGLDICALKAVHGKDGRDYIIEVIDSCFPLIGEHQEEDRQLVSELVVSRMNQLIPRTPIPSPQKPNVSVLSCRARKSFC</sequence>
<dbReference type="InterPro" id="IPR013815">
    <property type="entry name" value="ATP_grasp_subdomain_1"/>
</dbReference>
<accession>A0A8C4WQM1</accession>
<organism evidence="8 9">
    <name type="scientific">Eptatretus burgeri</name>
    <name type="common">Inshore hagfish</name>
    <dbReference type="NCBI Taxonomy" id="7764"/>
    <lineage>
        <taxon>Eukaryota</taxon>
        <taxon>Metazoa</taxon>
        <taxon>Chordata</taxon>
        <taxon>Craniata</taxon>
        <taxon>Vertebrata</taxon>
        <taxon>Cyclostomata</taxon>
        <taxon>Myxini</taxon>
        <taxon>Myxiniformes</taxon>
        <taxon>Myxinidae</taxon>
        <taxon>Eptatretinae</taxon>
        <taxon>Eptatretus</taxon>
    </lineage>
</organism>
<evidence type="ECO:0000256" key="5">
    <source>
        <dbReference type="SAM" id="MobiDB-lite"/>
    </source>
</evidence>
<dbReference type="AlphaFoldDB" id="A0A8C4WQM1"/>
<dbReference type="SUPFAM" id="SSF52440">
    <property type="entry name" value="PreATP-grasp domain"/>
    <property type="match status" value="1"/>
</dbReference>
<evidence type="ECO:0000313" key="9">
    <source>
        <dbReference type="Proteomes" id="UP000694388"/>
    </source>
</evidence>
<dbReference type="Pfam" id="PF10581">
    <property type="entry name" value="Synapsin_N"/>
    <property type="match status" value="1"/>
</dbReference>
<reference evidence="8" key="1">
    <citation type="submission" date="2025-08" db="UniProtKB">
        <authorList>
            <consortium name="Ensembl"/>
        </authorList>
    </citation>
    <scope>IDENTIFICATION</scope>
</reference>
<dbReference type="PANTHER" id="PTHR10841">
    <property type="entry name" value="SYNAPSIN"/>
    <property type="match status" value="1"/>
</dbReference>
<feature type="compositionally biased region" description="Polar residues" evidence="5">
    <location>
        <begin position="64"/>
        <end position="90"/>
    </location>
</feature>
<comment type="similarity">
    <text evidence="1">Belongs to the synapsin family.</text>
</comment>
<dbReference type="FunFam" id="3.30.1490.20:FF:000008">
    <property type="entry name" value="Synapsin I"/>
    <property type="match status" value="1"/>
</dbReference>
<protein>
    <submittedName>
        <fullName evidence="8">Synapsin IIa</fullName>
    </submittedName>
</protein>
<evidence type="ECO:0000256" key="3">
    <source>
        <dbReference type="ARBA" id="ARBA00023018"/>
    </source>
</evidence>
<dbReference type="OMA" id="VWVDSCA"/>
<dbReference type="PRINTS" id="PR01368">
    <property type="entry name" value="SYNAPSIN"/>
</dbReference>
<evidence type="ECO:0000259" key="6">
    <source>
        <dbReference type="Pfam" id="PF02078"/>
    </source>
</evidence>
<dbReference type="Proteomes" id="UP000694388">
    <property type="component" value="Unplaced"/>
</dbReference>
<dbReference type="InterPro" id="IPR001359">
    <property type="entry name" value="Synapsin"/>
</dbReference>
<keyword evidence="2" id="KW-0597">Phosphoprotein</keyword>
<evidence type="ECO:0000313" key="8">
    <source>
        <dbReference type="Ensembl" id="ENSEBUP00000008825.1"/>
    </source>
</evidence>
<dbReference type="Pfam" id="PF02750">
    <property type="entry name" value="Synapsin_C"/>
    <property type="match status" value="1"/>
</dbReference>
<dbReference type="InterPro" id="IPR020898">
    <property type="entry name" value="Synapsin_ATP-bd_dom"/>
</dbReference>
<dbReference type="GO" id="GO:0005524">
    <property type="term" value="F:ATP binding"/>
    <property type="evidence" value="ECO:0007669"/>
    <property type="project" value="InterPro"/>
</dbReference>
<evidence type="ECO:0000256" key="2">
    <source>
        <dbReference type="ARBA" id="ARBA00022553"/>
    </source>
</evidence>
<dbReference type="InterPro" id="IPR020897">
    <property type="entry name" value="Synapsin_pre-ATP-grasp_dom"/>
</dbReference>
<feature type="domain" description="Synapsin pre-ATP-grasp" evidence="6">
    <location>
        <begin position="119"/>
        <end position="212"/>
    </location>
</feature>
<dbReference type="Gene3D" id="3.40.50.20">
    <property type="match status" value="1"/>
</dbReference>
<dbReference type="GeneTree" id="ENSGT00940000156062"/>
<dbReference type="PROSITE" id="PS00415">
    <property type="entry name" value="SYNAPSIN_1"/>
    <property type="match status" value="1"/>
</dbReference>
<feature type="domain" description="Synapsin ATP-binding" evidence="7">
    <location>
        <begin position="214"/>
        <end position="416"/>
    </location>
</feature>
<feature type="region of interest" description="Disordered" evidence="5">
    <location>
        <begin position="20"/>
        <end position="90"/>
    </location>
</feature>
<dbReference type="InterPro" id="IPR019736">
    <property type="entry name" value="Synapsin_P_site"/>
</dbReference>
<dbReference type="GO" id="GO:0030672">
    <property type="term" value="C:synaptic vesicle membrane"/>
    <property type="evidence" value="ECO:0007669"/>
    <property type="project" value="TreeGrafter"/>
</dbReference>
<dbReference type="SUPFAM" id="SSF56059">
    <property type="entry name" value="Glutathione synthetase ATP-binding domain-like"/>
    <property type="match status" value="1"/>
</dbReference>
<name>A0A8C4WQM1_EPTBU</name>
<keyword evidence="3" id="KW-0770">Synapse</keyword>
<dbReference type="Ensembl" id="ENSEBUT00000009337.1">
    <property type="protein sequence ID" value="ENSEBUP00000008825.1"/>
    <property type="gene ID" value="ENSEBUG00000005686.1"/>
</dbReference>
<evidence type="ECO:0000256" key="4">
    <source>
        <dbReference type="ARBA" id="ARBA00034103"/>
    </source>
</evidence>
<dbReference type="InterPro" id="IPR016185">
    <property type="entry name" value="PreATP-grasp_dom_sf"/>
</dbReference>
<comment type="subcellular location">
    <subcellularLocation>
        <location evidence="4">Synapse</location>
    </subcellularLocation>
</comment>
<dbReference type="Gene3D" id="3.30.1490.20">
    <property type="entry name" value="ATP-grasp fold, A domain"/>
    <property type="match status" value="1"/>
</dbReference>
<keyword evidence="9" id="KW-1185">Reference proteome</keyword>
<reference evidence="8" key="2">
    <citation type="submission" date="2025-09" db="UniProtKB">
        <authorList>
            <consortium name="Ensembl"/>
        </authorList>
    </citation>
    <scope>IDENTIFICATION</scope>
</reference>
<dbReference type="PANTHER" id="PTHR10841:SF17">
    <property type="entry name" value="SYNAPSIN"/>
    <property type="match status" value="1"/>
</dbReference>
<proteinExistence type="inferred from homology"/>
<evidence type="ECO:0000256" key="1">
    <source>
        <dbReference type="ARBA" id="ARBA00008243"/>
    </source>
</evidence>
<evidence type="ECO:0000259" key="7">
    <source>
        <dbReference type="Pfam" id="PF02750"/>
    </source>
</evidence>
<dbReference type="Pfam" id="PF02078">
    <property type="entry name" value="Synapsin"/>
    <property type="match status" value="1"/>
</dbReference>
<dbReference type="FunFam" id="3.30.470.20:FF:000042">
    <property type="entry name" value="Synapsin III"/>
    <property type="match status" value="1"/>
</dbReference>
<dbReference type="GO" id="GO:0007269">
    <property type="term" value="P:neurotransmitter secretion"/>
    <property type="evidence" value="ECO:0007669"/>
    <property type="project" value="InterPro"/>
</dbReference>